<name>V6IYH0_9BACL</name>
<keyword evidence="3" id="KW-1185">Reference proteome</keyword>
<dbReference type="PANTHER" id="PTHR10885:SF0">
    <property type="entry name" value="ISOPENTENYL-DIPHOSPHATE DELTA-ISOMERASE"/>
    <property type="match status" value="1"/>
</dbReference>
<sequence>MSSEMVRIFDEHGEPIGVKPRDEVHEKGYWHETFHCWFVEKTGQEKFIYLQQRCHEKKDFPDLYDITAAGHIKSDENVGEAIREIHEELGVPVRLEELVSLGVLSDEIALDHFVDREFCHMFLCANHYRLEEFKLQKEEVSGLYKASYDEFIAFARGEINDLHLSGFDESQGYRIELEKRIDMALCVPHSEGYFLQLAEKLSQMPLI</sequence>
<dbReference type="CDD" id="cd04692">
    <property type="entry name" value="NUDIX_Hydrolase"/>
    <property type="match status" value="1"/>
</dbReference>
<dbReference type="PANTHER" id="PTHR10885">
    <property type="entry name" value="ISOPENTENYL-DIPHOSPHATE DELTA-ISOMERASE"/>
    <property type="match status" value="1"/>
</dbReference>
<accession>V6IYH0</accession>
<dbReference type="InterPro" id="IPR015797">
    <property type="entry name" value="NUDIX_hydrolase-like_dom_sf"/>
</dbReference>
<evidence type="ECO:0000313" key="2">
    <source>
        <dbReference type="EMBL" id="EST12440.1"/>
    </source>
</evidence>
<dbReference type="GO" id="GO:0016787">
    <property type="term" value="F:hydrolase activity"/>
    <property type="evidence" value="ECO:0007669"/>
    <property type="project" value="UniProtKB-KW"/>
</dbReference>
<dbReference type="SUPFAM" id="SSF55811">
    <property type="entry name" value="Nudix"/>
    <property type="match status" value="1"/>
</dbReference>
<proteinExistence type="predicted"/>
<dbReference type="RefSeq" id="WP_023509748.1">
    <property type="nucleotide sequence ID" value="NZ_AWTC01000005.1"/>
</dbReference>
<protein>
    <submittedName>
        <fullName evidence="2">NUDIX hydrolase</fullName>
    </submittedName>
</protein>
<organism evidence="2 3">
    <name type="scientific">Sporolactobacillus laevolacticus DSM 442</name>
    <dbReference type="NCBI Taxonomy" id="1395513"/>
    <lineage>
        <taxon>Bacteria</taxon>
        <taxon>Bacillati</taxon>
        <taxon>Bacillota</taxon>
        <taxon>Bacilli</taxon>
        <taxon>Bacillales</taxon>
        <taxon>Sporolactobacillaceae</taxon>
        <taxon>Sporolactobacillus</taxon>
    </lineage>
</organism>
<dbReference type="EMBL" id="AWTC01000005">
    <property type="protein sequence ID" value="EST12440.1"/>
    <property type="molecule type" value="Genomic_DNA"/>
</dbReference>
<evidence type="ECO:0000313" key="3">
    <source>
        <dbReference type="Proteomes" id="UP000018296"/>
    </source>
</evidence>
<dbReference type="InterPro" id="IPR000086">
    <property type="entry name" value="NUDIX_hydrolase_dom"/>
</dbReference>
<dbReference type="STRING" id="1395513.P343_07365"/>
<dbReference type="eggNOG" id="COG1443">
    <property type="taxonomic scope" value="Bacteria"/>
</dbReference>
<keyword evidence="2" id="KW-0378">Hydrolase</keyword>
<dbReference type="Gene3D" id="3.90.79.10">
    <property type="entry name" value="Nucleoside Triphosphate Pyrophosphohydrolase"/>
    <property type="match status" value="1"/>
</dbReference>
<evidence type="ECO:0000259" key="1">
    <source>
        <dbReference type="PROSITE" id="PS51462"/>
    </source>
</evidence>
<reference evidence="2 3" key="1">
    <citation type="journal article" date="2013" name="Genome Announc.">
        <title>Genome Sequence of Sporolactobacillus laevolacticus DSM442, an Efficient Polymer-Grade D-Lactate Producer from Agricultural Waste Cottonseed as a Nitrogen Source.</title>
        <authorList>
            <person name="Wang H."/>
            <person name="Wang L."/>
            <person name="Ju J."/>
            <person name="Yu B."/>
            <person name="Ma Y."/>
        </authorList>
    </citation>
    <scope>NUCLEOTIDE SEQUENCE [LARGE SCALE GENOMIC DNA]</scope>
    <source>
        <strain evidence="2 3">DSM 442</strain>
    </source>
</reference>
<dbReference type="AlphaFoldDB" id="V6IYH0"/>
<gene>
    <name evidence="2" type="ORF">P343_07365</name>
</gene>
<comment type="caution">
    <text evidence="2">The sequence shown here is derived from an EMBL/GenBank/DDBJ whole genome shotgun (WGS) entry which is preliminary data.</text>
</comment>
<dbReference type="OrthoDB" id="9780586at2"/>
<dbReference type="PATRIC" id="fig|1395513.3.peg.1498"/>
<dbReference type="Pfam" id="PF00293">
    <property type="entry name" value="NUDIX"/>
    <property type="match status" value="1"/>
</dbReference>
<dbReference type="Proteomes" id="UP000018296">
    <property type="component" value="Unassembled WGS sequence"/>
</dbReference>
<feature type="domain" description="Nudix hydrolase" evidence="1">
    <location>
        <begin position="29"/>
        <end position="168"/>
    </location>
</feature>
<dbReference type="PROSITE" id="PS51462">
    <property type="entry name" value="NUDIX"/>
    <property type="match status" value="1"/>
</dbReference>